<comment type="caution">
    <text evidence="3">The sequence shown here is derived from an EMBL/GenBank/DDBJ whole genome shotgun (WGS) entry which is preliminary data.</text>
</comment>
<dbReference type="AlphaFoldDB" id="A0A0B3VQW3"/>
<dbReference type="Gene3D" id="1.20.1050.10">
    <property type="match status" value="1"/>
</dbReference>
<reference evidence="3" key="2">
    <citation type="submission" date="2020-02" db="EMBL/GenBank/DDBJ databases">
        <title>Using affinity propagation clustering for identifying bacterial clades and subclades with whole-genome sequences of Francisella tularensis.</title>
        <authorList>
            <person name="Homeier-Bachmann T."/>
            <person name="Abdel-Glil M.Y."/>
            <person name="Hackbart A."/>
            <person name="Hotzel H."/>
            <person name="Tomaso H."/>
        </authorList>
    </citation>
    <scope>NUCLEOTIDE SEQUENCE</scope>
    <source>
        <strain evidence="3">15T0085</strain>
        <strain evidence="2">17T1429</strain>
    </source>
</reference>
<evidence type="ECO:0000259" key="1">
    <source>
        <dbReference type="PROSITE" id="PS50404"/>
    </source>
</evidence>
<dbReference type="Pfam" id="PF13417">
    <property type="entry name" value="GST_N_3"/>
    <property type="match status" value="1"/>
</dbReference>
<dbReference type="Gene3D" id="3.40.30.10">
    <property type="entry name" value="Glutaredoxin"/>
    <property type="match status" value="1"/>
</dbReference>
<feature type="domain" description="GST N-terminal" evidence="1">
    <location>
        <begin position="1"/>
        <end position="77"/>
    </location>
</feature>
<dbReference type="EMBL" id="JAAGJP010000001">
    <property type="protein sequence ID" value="NDS67605.1"/>
    <property type="molecule type" value="Genomic_DNA"/>
</dbReference>
<dbReference type="EMBL" id="JAAGKH010000001">
    <property type="protein sequence ID" value="NDR88185.1"/>
    <property type="molecule type" value="Genomic_DNA"/>
</dbReference>
<evidence type="ECO:0000313" key="2">
    <source>
        <dbReference type="EMBL" id="NDR88185.1"/>
    </source>
</evidence>
<sequence>MKIYLYHHCPYCIKVRLVADLSNFDYQMIILANDDEKAHIDRIGSKRVPFLEKDDGTFIKESDEICKFIAKVQNFEIAESTIDDFVKGCIADLEPHYRRIIYPRIPHHPRNECDFPTQSAKEYFINKKSQYIGDFDALLRNPPYDSIRAINQILAKIDPFIKTPFINGEKFSWDDINIFPIFFILTMSKDLLEIPTNITNYIKNIEAKTNIELY</sequence>
<dbReference type="KEGG" id="ftc:DA46_1883"/>
<dbReference type="KEGG" id="ftz:CH68_992"/>
<dbReference type="InterPro" id="IPR036282">
    <property type="entry name" value="Glutathione-S-Trfase_C_sf"/>
</dbReference>
<dbReference type="InterPro" id="IPR004045">
    <property type="entry name" value="Glutathione_S-Trfase_N"/>
</dbReference>
<dbReference type="RefSeq" id="WP_003015691.1">
    <property type="nucleotide sequence ID" value="NZ_CP009693.1"/>
</dbReference>
<name>A0A0B3VQW3_FRATU</name>
<dbReference type="Pfam" id="PF04399">
    <property type="entry name" value="Glutaredoxin2_C"/>
    <property type="match status" value="1"/>
</dbReference>
<accession>A0A0B3VQW3</accession>
<dbReference type="SUPFAM" id="SSF47616">
    <property type="entry name" value="GST C-terminal domain-like"/>
    <property type="match status" value="1"/>
</dbReference>
<dbReference type="KEGG" id="ftv:CH67_1260"/>
<gene>
    <name evidence="3" type="primary">grxB</name>
    <name evidence="3" type="ORF">FWI86_00245</name>
    <name evidence="2" type="ORF">FWJ04_00180</name>
</gene>
<protein>
    <submittedName>
        <fullName evidence="3">Glutaredoxin 2</fullName>
    </submittedName>
</protein>
<dbReference type="OMA" id="VEWPAKV"/>
<organism evidence="3">
    <name type="scientific">Francisella tularensis subsp. holarctica</name>
    <dbReference type="NCBI Taxonomy" id="119857"/>
    <lineage>
        <taxon>Bacteria</taxon>
        <taxon>Pseudomonadati</taxon>
        <taxon>Pseudomonadota</taxon>
        <taxon>Gammaproteobacteria</taxon>
        <taxon>Thiotrichales</taxon>
        <taxon>Francisellaceae</taxon>
        <taxon>Francisella</taxon>
    </lineage>
</organism>
<reference evidence="3" key="1">
    <citation type="submission" date="2019-08" db="EMBL/GenBank/DDBJ databases">
        <authorList>
            <person name="Busch A."/>
        </authorList>
    </citation>
    <scope>NUCLEOTIDE SEQUENCE</scope>
    <source>
        <strain evidence="3">15T0085</strain>
        <strain evidence="2">17T1429</strain>
    </source>
</reference>
<dbReference type="InterPro" id="IPR007494">
    <property type="entry name" value="Glutaredoxin2_C"/>
</dbReference>
<dbReference type="PROSITE" id="PS51354">
    <property type="entry name" value="GLUTAREDOXIN_2"/>
    <property type="match status" value="1"/>
</dbReference>
<dbReference type="NCBIfam" id="NF007702">
    <property type="entry name" value="PRK10387.1"/>
    <property type="match status" value="1"/>
</dbReference>
<dbReference type="eggNOG" id="COG2999">
    <property type="taxonomic scope" value="Bacteria"/>
</dbReference>
<dbReference type="HOGENOM" id="CLU_072939_0_1_6"/>
<evidence type="ECO:0000313" key="3">
    <source>
        <dbReference type="EMBL" id="NDS67605.1"/>
    </source>
</evidence>
<dbReference type="PROSITE" id="PS50404">
    <property type="entry name" value="GST_NTER"/>
    <property type="match status" value="1"/>
</dbReference>
<dbReference type="SUPFAM" id="SSF52833">
    <property type="entry name" value="Thioredoxin-like"/>
    <property type="match status" value="1"/>
</dbReference>
<proteinExistence type="predicted"/>
<dbReference type="CDD" id="cd03199">
    <property type="entry name" value="GST_C_GRX2"/>
    <property type="match status" value="1"/>
</dbReference>
<dbReference type="InterPro" id="IPR036249">
    <property type="entry name" value="Thioredoxin-like_sf"/>
</dbReference>